<sequence>MEAELPKHRSAKEFTCPHQQGSRLEYFGSLRTCSWNILVRMGRAIWVDVKPVAIIFVINISDVFQRAFGIFCRSPEATQPLHVAFLLMLAVDTSYTHFIAVDSF</sequence>
<comment type="caution">
    <text evidence="1">The sequence shown here is derived from an EMBL/GenBank/DDBJ whole genome shotgun (WGS) entry which is preliminary data.</text>
</comment>
<dbReference type="AlphaFoldDB" id="A0A921Q2T5"/>
<dbReference type="EMBL" id="CM027689">
    <property type="protein sequence ID" value="KAG0513743.1"/>
    <property type="molecule type" value="Genomic_DNA"/>
</dbReference>
<reference evidence="1" key="1">
    <citation type="journal article" date="2019" name="BMC Genomics">
        <title>A new reference genome for Sorghum bicolor reveals high levels of sequence similarity between sweet and grain genotypes: implications for the genetics of sugar metabolism.</title>
        <authorList>
            <person name="Cooper E.A."/>
            <person name="Brenton Z.W."/>
            <person name="Flinn B.S."/>
            <person name="Jenkins J."/>
            <person name="Shu S."/>
            <person name="Flowers D."/>
            <person name="Luo F."/>
            <person name="Wang Y."/>
            <person name="Xia P."/>
            <person name="Barry K."/>
            <person name="Daum C."/>
            <person name="Lipzen A."/>
            <person name="Yoshinaga Y."/>
            <person name="Schmutz J."/>
            <person name="Saski C."/>
            <person name="Vermerris W."/>
            <person name="Kresovich S."/>
        </authorList>
    </citation>
    <scope>NUCLEOTIDE SEQUENCE</scope>
</reference>
<reference evidence="1" key="2">
    <citation type="submission" date="2020-10" db="EMBL/GenBank/DDBJ databases">
        <authorList>
            <person name="Cooper E.A."/>
            <person name="Brenton Z.W."/>
            <person name="Flinn B.S."/>
            <person name="Jenkins J."/>
            <person name="Shu S."/>
            <person name="Flowers D."/>
            <person name="Luo F."/>
            <person name="Wang Y."/>
            <person name="Xia P."/>
            <person name="Barry K."/>
            <person name="Daum C."/>
            <person name="Lipzen A."/>
            <person name="Yoshinaga Y."/>
            <person name="Schmutz J."/>
            <person name="Saski C."/>
            <person name="Vermerris W."/>
            <person name="Kresovich S."/>
        </authorList>
    </citation>
    <scope>NUCLEOTIDE SEQUENCE</scope>
</reference>
<dbReference type="Proteomes" id="UP000807115">
    <property type="component" value="Chromosome 10"/>
</dbReference>
<organism evidence="1 2">
    <name type="scientific">Sorghum bicolor</name>
    <name type="common">Sorghum</name>
    <name type="synonym">Sorghum vulgare</name>
    <dbReference type="NCBI Taxonomy" id="4558"/>
    <lineage>
        <taxon>Eukaryota</taxon>
        <taxon>Viridiplantae</taxon>
        <taxon>Streptophyta</taxon>
        <taxon>Embryophyta</taxon>
        <taxon>Tracheophyta</taxon>
        <taxon>Spermatophyta</taxon>
        <taxon>Magnoliopsida</taxon>
        <taxon>Liliopsida</taxon>
        <taxon>Poales</taxon>
        <taxon>Poaceae</taxon>
        <taxon>PACMAD clade</taxon>
        <taxon>Panicoideae</taxon>
        <taxon>Andropogonodae</taxon>
        <taxon>Andropogoneae</taxon>
        <taxon>Sorghinae</taxon>
        <taxon>Sorghum</taxon>
    </lineage>
</organism>
<accession>A0A921Q2T5</accession>
<evidence type="ECO:0000313" key="2">
    <source>
        <dbReference type="Proteomes" id="UP000807115"/>
    </source>
</evidence>
<name>A0A921Q2T5_SORBI</name>
<protein>
    <submittedName>
        <fullName evidence="1">Uncharacterized protein</fullName>
    </submittedName>
</protein>
<proteinExistence type="predicted"/>
<evidence type="ECO:0000313" key="1">
    <source>
        <dbReference type="EMBL" id="KAG0513743.1"/>
    </source>
</evidence>
<gene>
    <name evidence="1" type="ORF">BDA96_10G128600</name>
</gene>